<dbReference type="PANTHER" id="PTHR20961">
    <property type="entry name" value="GLYCOSYLTRANSFERASE"/>
    <property type="match status" value="1"/>
</dbReference>
<protein>
    <submittedName>
        <fullName evidence="5">Glycosyltransferase family 61 protein</fullName>
    </submittedName>
</protein>
<evidence type="ECO:0000256" key="3">
    <source>
        <dbReference type="ARBA" id="ARBA00023180"/>
    </source>
</evidence>
<dbReference type="InterPro" id="IPR049625">
    <property type="entry name" value="Glyco_transf_61_cat"/>
</dbReference>
<keyword evidence="6" id="KW-1185">Reference proteome</keyword>
<name>A0ABW4E1Q3_9RHOB</name>
<reference evidence="6" key="1">
    <citation type="journal article" date="2019" name="Int. J. Syst. Evol. Microbiol.">
        <title>The Global Catalogue of Microorganisms (GCM) 10K type strain sequencing project: providing services to taxonomists for standard genome sequencing and annotation.</title>
        <authorList>
            <consortium name="The Broad Institute Genomics Platform"/>
            <consortium name="The Broad Institute Genome Sequencing Center for Infectious Disease"/>
            <person name="Wu L."/>
            <person name="Ma J."/>
        </authorList>
    </citation>
    <scope>NUCLEOTIDE SEQUENCE [LARGE SCALE GENOMIC DNA]</scope>
    <source>
        <strain evidence="6">CCM 8875</strain>
    </source>
</reference>
<keyword evidence="2" id="KW-0808">Transferase</keyword>
<comment type="caution">
    <text evidence="5">The sequence shown here is derived from an EMBL/GenBank/DDBJ whole genome shotgun (WGS) entry which is preliminary data.</text>
</comment>
<accession>A0ABW4E1Q3</accession>
<dbReference type="Pfam" id="PF04577">
    <property type="entry name" value="Glyco_transf_61"/>
    <property type="match status" value="1"/>
</dbReference>
<dbReference type="RefSeq" id="WP_131578124.1">
    <property type="nucleotide sequence ID" value="NZ_RQRT01000088.1"/>
</dbReference>
<dbReference type="Proteomes" id="UP001597302">
    <property type="component" value="Unassembled WGS sequence"/>
</dbReference>
<feature type="domain" description="Glycosyltransferase 61 catalytic" evidence="4">
    <location>
        <begin position="164"/>
        <end position="341"/>
    </location>
</feature>
<keyword evidence="3" id="KW-0325">Glycoprotein</keyword>
<evidence type="ECO:0000256" key="1">
    <source>
        <dbReference type="ARBA" id="ARBA00022676"/>
    </source>
</evidence>
<evidence type="ECO:0000256" key="2">
    <source>
        <dbReference type="ARBA" id="ARBA00022679"/>
    </source>
</evidence>
<dbReference type="EMBL" id="JBHTOQ010000065">
    <property type="protein sequence ID" value="MFD1483494.1"/>
    <property type="molecule type" value="Genomic_DNA"/>
</dbReference>
<organism evidence="5 6">
    <name type="scientific">Paracoccus nototheniae</name>
    <dbReference type="NCBI Taxonomy" id="2489002"/>
    <lineage>
        <taxon>Bacteria</taxon>
        <taxon>Pseudomonadati</taxon>
        <taxon>Pseudomonadota</taxon>
        <taxon>Alphaproteobacteria</taxon>
        <taxon>Rhodobacterales</taxon>
        <taxon>Paracoccaceae</taxon>
        <taxon>Paracoccus</taxon>
    </lineage>
</organism>
<sequence>MAQYETWPIKSVEKLMTSPTPVPARKDAQEIWVKDAKKAGANLLWRSEKAYNLPLSGLRLIDLRRPGLEECKDPKRTEMITNVKSRYDTPVTARDDRLFEGQGFRVYRGQIWSGRSIIDHTFYHGLRGKFADQYDMMSSFERRSSIEKIDGSAMFIQKPGSGNYFHWMIECLPRLKVLDDVDLLKRVDRLLLHLNPVPNHVKESIHYFFPDMIERLHPYRNMLAIPEKLLFFTAGPRKEGMKPETRISSTSAKFLSELDRPDRPGENIIFISRANASNRRLVNEQDLIEFLSSRFPVKVMIGDKLSVADQRKIMASARAIVGVHGAGLTNLIFAPRGARLIELTQGQYLNRTASFHDSALICGIEPHLVLAEEHGERTEVVKNVGNDLWLDPAAFEKISEIISY</sequence>
<proteinExistence type="predicted"/>
<dbReference type="InterPro" id="IPR007657">
    <property type="entry name" value="Glycosyltransferase_61"/>
</dbReference>
<evidence type="ECO:0000313" key="5">
    <source>
        <dbReference type="EMBL" id="MFD1483494.1"/>
    </source>
</evidence>
<gene>
    <name evidence="5" type="ORF">ACFQ5P_19565</name>
</gene>
<evidence type="ECO:0000259" key="4">
    <source>
        <dbReference type="Pfam" id="PF04577"/>
    </source>
</evidence>
<keyword evidence="1" id="KW-0328">Glycosyltransferase</keyword>
<evidence type="ECO:0000313" key="6">
    <source>
        <dbReference type="Proteomes" id="UP001597302"/>
    </source>
</evidence>